<gene>
    <name evidence="1" type="ORF">MNBD_GAMMA22-2776</name>
</gene>
<dbReference type="SUPFAM" id="SSF53850">
    <property type="entry name" value="Periplasmic binding protein-like II"/>
    <property type="match status" value="1"/>
</dbReference>
<proteinExistence type="predicted"/>
<accession>A0A3B0ZW73</accession>
<evidence type="ECO:0000313" key="1">
    <source>
        <dbReference type="EMBL" id="VAW91607.1"/>
    </source>
</evidence>
<organism evidence="1">
    <name type="scientific">hydrothermal vent metagenome</name>
    <dbReference type="NCBI Taxonomy" id="652676"/>
    <lineage>
        <taxon>unclassified sequences</taxon>
        <taxon>metagenomes</taxon>
        <taxon>ecological metagenomes</taxon>
    </lineage>
</organism>
<dbReference type="Gene3D" id="3.40.190.10">
    <property type="entry name" value="Periplasmic binding protein-like II"/>
    <property type="match status" value="2"/>
</dbReference>
<sequence length="250" mass="28236">MKKFQIFALFFLCFNFATVYSTPITQLNSKALPTIVLNSAVQPPLSTPKQDGFLDELAVKIFKKIGYKLILANLPAERALRSANSGLIDGELIRVKGMNNIYTNLIQIPESLITLKFVAFAKTKVNLSSGWDALKNKEIAFITGWKIYEKNVPKTASITKTSNYHELFTLLQKNRTDLALFSLYSGYYAIDELKINNVKPLVPELAEKKMFMYLNKKYKLIVPKIAKVLAKMKSDGSYNKLAAKHLLSLE</sequence>
<dbReference type="AlphaFoldDB" id="A0A3B0ZW73"/>
<reference evidence="1" key="1">
    <citation type="submission" date="2018-06" db="EMBL/GenBank/DDBJ databases">
        <authorList>
            <person name="Zhirakovskaya E."/>
        </authorList>
    </citation>
    <scope>NUCLEOTIDE SEQUENCE</scope>
</reference>
<protein>
    <submittedName>
        <fullName evidence="1">Uncharacterized protein</fullName>
    </submittedName>
</protein>
<name>A0A3B0ZW73_9ZZZZ</name>
<dbReference type="EMBL" id="UOFS01000006">
    <property type="protein sequence ID" value="VAW91607.1"/>
    <property type="molecule type" value="Genomic_DNA"/>
</dbReference>